<evidence type="ECO:0000313" key="1">
    <source>
        <dbReference type="EMBL" id="EOA90794.1"/>
    </source>
</evidence>
<reference evidence="1 2" key="1">
    <citation type="journal article" date="2012" name="PLoS Pathog.">
        <title>Diverse lifestyles and strategies of plant pathogenesis encoded in the genomes of eighteen Dothideomycetes fungi.</title>
        <authorList>
            <person name="Ohm R.A."/>
            <person name="Feau N."/>
            <person name="Henrissat B."/>
            <person name="Schoch C.L."/>
            <person name="Horwitz B.A."/>
            <person name="Barry K.W."/>
            <person name="Condon B.J."/>
            <person name="Copeland A.C."/>
            <person name="Dhillon B."/>
            <person name="Glaser F."/>
            <person name="Hesse C.N."/>
            <person name="Kosti I."/>
            <person name="LaButti K."/>
            <person name="Lindquist E.A."/>
            <person name="Lucas S."/>
            <person name="Salamov A.A."/>
            <person name="Bradshaw R.E."/>
            <person name="Ciuffetti L."/>
            <person name="Hamelin R.C."/>
            <person name="Kema G.H.J."/>
            <person name="Lawrence C."/>
            <person name="Scott J.A."/>
            <person name="Spatafora J.W."/>
            <person name="Turgeon B.G."/>
            <person name="de Wit P.J.G.M."/>
            <person name="Zhong S."/>
            <person name="Goodwin S.B."/>
            <person name="Grigoriev I.V."/>
        </authorList>
    </citation>
    <scope>NUCLEOTIDE SEQUENCE [LARGE SCALE GENOMIC DNA]</scope>
    <source>
        <strain evidence="2">28A</strain>
    </source>
</reference>
<dbReference type="GeneID" id="19404112"/>
<keyword evidence="2" id="KW-1185">Reference proteome</keyword>
<proteinExistence type="predicted"/>
<evidence type="ECO:0000313" key="2">
    <source>
        <dbReference type="Proteomes" id="UP000016935"/>
    </source>
</evidence>
<reference evidence="1 2" key="2">
    <citation type="journal article" date="2013" name="PLoS Genet.">
        <title>Comparative genome structure, secondary metabolite, and effector coding capacity across Cochliobolus pathogens.</title>
        <authorList>
            <person name="Condon B.J."/>
            <person name="Leng Y."/>
            <person name="Wu D."/>
            <person name="Bushley K.E."/>
            <person name="Ohm R.A."/>
            <person name="Otillar R."/>
            <person name="Martin J."/>
            <person name="Schackwitz W."/>
            <person name="Grimwood J."/>
            <person name="MohdZainudin N."/>
            <person name="Xue C."/>
            <person name="Wang R."/>
            <person name="Manning V.A."/>
            <person name="Dhillon B."/>
            <person name="Tu Z.J."/>
            <person name="Steffenson B.J."/>
            <person name="Salamov A."/>
            <person name="Sun H."/>
            <person name="Lowry S."/>
            <person name="LaButti K."/>
            <person name="Han J."/>
            <person name="Copeland A."/>
            <person name="Lindquist E."/>
            <person name="Barry K."/>
            <person name="Schmutz J."/>
            <person name="Baker S.E."/>
            <person name="Ciuffetti L.M."/>
            <person name="Grigoriev I.V."/>
            <person name="Zhong S."/>
            <person name="Turgeon B.G."/>
        </authorList>
    </citation>
    <scope>NUCLEOTIDE SEQUENCE [LARGE SCALE GENOMIC DNA]</scope>
    <source>
        <strain evidence="2">28A</strain>
    </source>
</reference>
<dbReference type="HOGENOM" id="CLU_1251348_0_0_1"/>
<dbReference type="AlphaFoldDB" id="R0KNZ1"/>
<accession>R0KNZ1</accession>
<sequence length="221" mass="24300">MLLPRTSACPTNAGARILPRGPRVVVSYSLRVPGYHISYHPKKLAIASPTWLVVSSQVLMIFARDFSIGAGGDVKSLRLMPLESFATRRALSLLRLSEHVYAIFTVEGFTFSRTFPLSTRCIFSCPWKAMSNWTRWHVDKTSGADSTSHNHVLKPNTSVYVKLHGAHAPHIASATVGHLRESHIPFISLSAAKVERFTQPVIALRSLMNFICVSSPSCAGS</sequence>
<protein>
    <submittedName>
        <fullName evidence="1">Uncharacterized protein</fullName>
    </submittedName>
</protein>
<dbReference type="EMBL" id="KB908482">
    <property type="protein sequence ID" value="EOA90794.1"/>
    <property type="molecule type" value="Genomic_DNA"/>
</dbReference>
<organism evidence="1 2">
    <name type="scientific">Exserohilum turcicum (strain 28A)</name>
    <name type="common">Northern leaf blight fungus</name>
    <name type="synonym">Setosphaeria turcica</name>
    <dbReference type="NCBI Taxonomy" id="671987"/>
    <lineage>
        <taxon>Eukaryota</taxon>
        <taxon>Fungi</taxon>
        <taxon>Dikarya</taxon>
        <taxon>Ascomycota</taxon>
        <taxon>Pezizomycotina</taxon>
        <taxon>Dothideomycetes</taxon>
        <taxon>Pleosporomycetidae</taxon>
        <taxon>Pleosporales</taxon>
        <taxon>Pleosporineae</taxon>
        <taxon>Pleosporaceae</taxon>
        <taxon>Exserohilum</taxon>
    </lineage>
</organism>
<gene>
    <name evidence="1" type="ORF">SETTUDRAFT_36303</name>
</gene>
<dbReference type="Proteomes" id="UP000016935">
    <property type="component" value="Unassembled WGS sequence"/>
</dbReference>
<name>R0KNZ1_EXST2</name>
<dbReference type="RefSeq" id="XP_008021278.1">
    <property type="nucleotide sequence ID" value="XM_008023087.1"/>
</dbReference>